<dbReference type="SUPFAM" id="SSF141488">
    <property type="entry name" value="YdhA-like"/>
    <property type="match status" value="1"/>
</dbReference>
<dbReference type="InterPro" id="IPR053147">
    <property type="entry name" value="Hsp_HslJ-like"/>
</dbReference>
<dbReference type="InterPro" id="IPR036328">
    <property type="entry name" value="MliC_sf"/>
</dbReference>
<dbReference type="Gene3D" id="2.40.128.270">
    <property type="match status" value="1"/>
</dbReference>
<dbReference type="Gene3D" id="2.40.128.200">
    <property type="match status" value="1"/>
</dbReference>
<evidence type="ECO:0008006" key="8">
    <source>
        <dbReference type="Google" id="ProtNLM"/>
    </source>
</evidence>
<accession>A0A0F9K9T6</accession>
<dbReference type="Pfam" id="PF09864">
    <property type="entry name" value="MliC"/>
    <property type="match status" value="1"/>
</dbReference>
<evidence type="ECO:0000259" key="5">
    <source>
        <dbReference type="Pfam" id="PF03724"/>
    </source>
</evidence>
<keyword evidence="1" id="KW-0732">Signal</keyword>
<protein>
    <recommendedName>
        <fullName evidence="8">DUF306 domain-containing protein</fullName>
    </recommendedName>
</protein>
<comment type="caution">
    <text evidence="7">The sequence shown here is derived from an EMBL/GenBank/DDBJ whole genome shotgun (WGS) entry which is preliminary data.</text>
</comment>
<dbReference type="EMBL" id="LAZR01008405">
    <property type="protein sequence ID" value="KKM78959.1"/>
    <property type="molecule type" value="Genomic_DNA"/>
</dbReference>
<evidence type="ECO:0000256" key="1">
    <source>
        <dbReference type="ARBA" id="ARBA00022729"/>
    </source>
</evidence>
<keyword evidence="3" id="KW-0564">Palmitate</keyword>
<proteinExistence type="predicted"/>
<keyword evidence="2" id="KW-0472">Membrane</keyword>
<dbReference type="InterPro" id="IPR038670">
    <property type="entry name" value="HslJ-like_sf"/>
</dbReference>
<evidence type="ECO:0000259" key="6">
    <source>
        <dbReference type="Pfam" id="PF09864"/>
    </source>
</evidence>
<dbReference type="PANTHER" id="PTHR35535">
    <property type="entry name" value="HEAT SHOCK PROTEIN HSLJ"/>
    <property type="match status" value="1"/>
</dbReference>
<name>A0A0F9K9T6_9ZZZZ</name>
<evidence type="ECO:0000256" key="3">
    <source>
        <dbReference type="ARBA" id="ARBA00023139"/>
    </source>
</evidence>
<dbReference type="Pfam" id="PF03724">
    <property type="entry name" value="META"/>
    <property type="match status" value="1"/>
</dbReference>
<organism evidence="7">
    <name type="scientific">marine sediment metagenome</name>
    <dbReference type="NCBI Taxonomy" id="412755"/>
    <lineage>
        <taxon>unclassified sequences</taxon>
        <taxon>metagenomes</taxon>
        <taxon>ecological metagenomes</taxon>
    </lineage>
</organism>
<dbReference type="InterPro" id="IPR018660">
    <property type="entry name" value="MliC"/>
</dbReference>
<evidence type="ECO:0000256" key="4">
    <source>
        <dbReference type="ARBA" id="ARBA00023288"/>
    </source>
</evidence>
<evidence type="ECO:0000313" key="7">
    <source>
        <dbReference type="EMBL" id="KKM78959.1"/>
    </source>
</evidence>
<dbReference type="InterPro" id="IPR005184">
    <property type="entry name" value="DUF306_Meta_HslJ"/>
</dbReference>
<dbReference type="PROSITE" id="PS51257">
    <property type="entry name" value="PROKAR_LIPOPROTEIN"/>
    <property type="match status" value="1"/>
</dbReference>
<dbReference type="PANTHER" id="PTHR35535:SF1">
    <property type="entry name" value="HEAT SHOCK PROTEIN HSLJ"/>
    <property type="match status" value="1"/>
</dbReference>
<dbReference type="AlphaFoldDB" id="A0A0F9K9T6"/>
<reference evidence="7" key="1">
    <citation type="journal article" date="2015" name="Nature">
        <title>Complex archaea that bridge the gap between prokaryotes and eukaryotes.</title>
        <authorList>
            <person name="Spang A."/>
            <person name="Saw J.H."/>
            <person name="Jorgensen S.L."/>
            <person name="Zaremba-Niedzwiedzka K."/>
            <person name="Martijn J."/>
            <person name="Lind A.E."/>
            <person name="van Eijk R."/>
            <person name="Schleper C."/>
            <person name="Guy L."/>
            <person name="Ettema T.J."/>
        </authorList>
    </citation>
    <scope>NUCLEOTIDE SEQUENCE</scope>
</reference>
<feature type="domain" description="DUF306" evidence="5">
    <location>
        <begin position="212"/>
        <end position="316"/>
    </location>
</feature>
<keyword evidence="4" id="KW-0449">Lipoprotein</keyword>
<evidence type="ECO:0000256" key="2">
    <source>
        <dbReference type="ARBA" id="ARBA00023136"/>
    </source>
</evidence>
<sequence length="324" mass="35436">MYLQRFLMTSVVAATGLFIAGCATGPDAPMVSGVYQCGQLDVSVADAQDGGLLGVDYRGERLLLKPKESASGALYVAPEDDETRFWSKGERATLTVKGQTYPECLQAGALEMPFEATGNEPFWHARVVGEELLFNRPYESAEPEKVAPETTVANRHGREFRGELDGQELTLKVAPQLCEDTMSGAQFPAQVRLEWNDEVFEGCGGDPERLFRGAQWVVEDLAGTGIIDSSRMTVEFFEDNRLAGLASCNRYGGQYERTAEGVSFDYLFATKMACAPALMNQEQRFLTLMSKVKLASIGRNGQLVLTTSTGEEITAFQSTDGVQK</sequence>
<feature type="domain" description="C-type lysozyme inhibitor" evidence="6">
    <location>
        <begin position="35"/>
        <end position="100"/>
    </location>
</feature>
<gene>
    <name evidence="7" type="ORF">LCGC14_1354720</name>
</gene>